<name>A0A7S1G8D8_9STRA</name>
<feature type="region of interest" description="Disordered" evidence="1">
    <location>
        <begin position="145"/>
        <end position="202"/>
    </location>
</feature>
<evidence type="ECO:0000256" key="1">
    <source>
        <dbReference type="SAM" id="MobiDB-lite"/>
    </source>
</evidence>
<dbReference type="InterPro" id="IPR022074">
    <property type="entry name" value="DUF3626"/>
</dbReference>
<dbReference type="AlphaFoldDB" id="A0A7S1G8D8"/>
<proteinExistence type="predicted"/>
<protein>
    <submittedName>
        <fullName evidence="2">Uncharacterized protein</fullName>
    </submittedName>
</protein>
<feature type="compositionally biased region" description="Basic and acidic residues" evidence="1">
    <location>
        <begin position="177"/>
        <end position="189"/>
    </location>
</feature>
<reference evidence="2" key="1">
    <citation type="submission" date="2021-01" db="EMBL/GenBank/DDBJ databases">
        <authorList>
            <person name="Corre E."/>
            <person name="Pelletier E."/>
            <person name="Niang G."/>
            <person name="Scheremetjew M."/>
            <person name="Finn R."/>
            <person name="Kale V."/>
            <person name="Holt S."/>
            <person name="Cochrane G."/>
            <person name="Meng A."/>
            <person name="Brown T."/>
            <person name="Cohen L."/>
        </authorList>
    </citation>
    <scope>NUCLEOTIDE SEQUENCE</scope>
    <source>
        <strain evidence="2">Ms1</strain>
    </source>
</reference>
<sequence>MGATASGAAAPAPVGAVTASASVARVAAPPSAPSPGIPVAATDMSKPLSSIVHLRQLADAATLPEAMPDEIADCLERMVRVAKRADATVTADEGREVLEMLEAAAARAAKRGSASRWPVSALCAVSEMAEMLGVALTDIVPASSTAAAGQPGPGPGVRDAVPPASKHAGVGTGHGTSTREETDDGDTRDIVGGAGGSSRAPMLSSKLPTAVLEPALSGAAGVVREVEYLHTVRALYGERVMPVEADILSMPPPVDETASSSTTWTCSHCTFVNAHTSSASCAVCALPAGDSADTAPGEADAGRIRLAFTGGDAFGGAKLGFLVSCRRVSAYPEGWSVSASMDAATTALELGVSSWLGGRKPVRGSRLLAVVRRLCEDFGKMLAPWPDVAVLDGGAVGDDVRPAPPPRLPLVEMRREVSAATTASSYYEYSDSDGGSGDEDALVAASAAIGAEANSSGALVVRLGEGGEGPGALADDAGASWGGAKGGAGGAVVDTGALSGKGARSVVVPVNADVPPSQSDVLNAWFLPPADEVAATRILTPKQARAMKHVVTKAGKESEAAMAALIKAAAKVGSFSRADVMRTLKYIRDEAPIIVHIHLDRLIDKLVADTHLRNQFETGTSCGSLNSQMRVDWENRLFGGVYGSVDDTKGFERVKYGVLNVVNDPKGISCARQYGSSYLVLRGVRLRCSFADRDSSCVTTKLACCESYAHVLSSFSPAELKATLEVGTRRKDWHDSSVISIYKELQIHGEVTWAEHVTALRVNPAHRDNEALMAKIRRFCEHNDIELLWAE</sequence>
<dbReference type="Pfam" id="PF12294">
    <property type="entry name" value="DUF3626"/>
    <property type="match status" value="1"/>
</dbReference>
<gene>
    <name evidence="2" type="ORF">BSP0115_LOCUS8504</name>
</gene>
<evidence type="ECO:0000313" key="2">
    <source>
        <dbReference type="EMBL" id="CAD8915247.1"/>
    </source>
</evidence>
<accession>A0A7S1G8D8</accession>
<organism evidence="2">
    <name type="scientific">Bicosoecida sp. CB-2014</name>
    <dbReference type="NCBI Taxonomy" id="1486930"/>
    <lineage>
        <taxon>Eukaryota</taxon>
        <taxon>Sar</taxon>
        <taxon>Stramenopiles</taxon>
        <taxon>Bigyra</taxon>
        <taxon>Opalozoa</taxon>
        <taxon>Bicosoecida</taxon>
    </lineage>
</organism>
<dbReference type="EMBL" id="HBFS01012358">
    <property type="protein sequence ID" value="CAD8915247.1"/>
    <property type="molecule type" value="Transcribed_RNA"/>
</dbReference>